<protein>
    <recommendedName>
        <fullName evidence="4">DUF930 domain-containing protein</fullName>
    </recommendedName>
</protein>
<gene>
    <name evidence="2" type="ORF">RG540_CH07890</name>
</gene>
<dbReference type="GeneID" id="24256502"/>
<dbReference type="Proteomes" id="UP000028181">
    <property type="component" value="Chromosome I"/>
</dbReference>
<dbReference type="EMBL" id="HG938353">
    <property type="protein sequence ID" value="CDN46978.1"/>
    <property type="molecule type" value="Genomic_DNA"/>
</dbReference>
<evidence type="ECO:0000313" key="2">
    <source>
        <dbReference type="EMBL" id="CDN46978.1"/>
    </source>
</evidence>
<proteinExistence type="predicted"/>
<dbReference type="eggNOG" id="ENOG503302G">
    <property type="taxonomic scope" value="Bacteria"/>
</dbReference>
<dbReference type="PATRIC" id="fig|1028800.3.peg.797"/>
<dbReference type="KEGG" id="ngg:RG540_CH07890"/>
<name>A0A068SLA7_NEOGA</name>
<evidence type="ECO:0000313" key="3">
    <source>
        <dbReference type="Proteomes" id="UP000028181"/>
    </source>
</evidence>
<dbReference type="AlphaFoldDB" id="A0A068SLA7"/>
<dbReference type="HOGENOM" id="CLU_141560_0_0_5"/>
<sequence length="130" mass="14916">MIKTWSLAALALLSALPAHALDAHIVRQLDALAPDERREQRCDIEAMDRIKKDNKGEFKPDKVIAYTFSQPVEDGNAIRAPGAVFRSAGDWYRLKYKCETGDKGLEVMSFDYKIGSKVPREEWEKYYLYD</sequence>
<keyword evidence="3" id="KW-1185">Reference proteome</keyword>
<reference evidence="3" key="1">
    <citation type="journal article" date="2014" name="BMC Genomics">
        <title>Genome sequencing of two Neorhizobium galegae strains reveals a noeT gene responsible for the unusual acetylation of the nodulation factors.</title>
        <authorList>
            <person name="Osterman J."/>
            <person name="Marsh J."/>
            <person name="Laine P.K."/>
            <person name="Zeng Z."/>
            <person name="Alatalo E."/>
            <person name="Sullivan J.T."/>
            <person name="Young J.P."/>
            <person name="Thomas-Oates J."/>
            <person name="Paulin L."/>
            <person name="Lindstrom K."/>
        </authorList>
    </citation>
    <scope>NUCLEOTIDE SEQUENCE [LARGE SCALE GENOMIC DNA]</scope>
    <source>
        <strain evidence="3">HAMBI 540</strain>
    </source>
</reference>
<accession>A0A068SLA7</accession>
<feature type="chain" id="PRO_5001653201" description="DUF930 domain-containing protein" evidence="1">
    <location>
        <begin position="21"/>
        <end position="130"/>
    </location>
</feature>
<dbReference type="Pfam" id="PF06059">
    <property type="entry name" value="DUF930"/>
    <property type="match status" value="1"/>
</dbReference>
<feature type="signal peptide" evidence="1">
    <location>
        <begin position="1"/>
        <end position="20"/>
    </location>
</feature>
<evidence type="ECO:0008006" key="4">
    <source>
        <dbReference type="Google" id="ProtNLM"/>
    </source>
</evidence>
<keyword evidence="1" id="KW-0732">Signal</keyword>
<evidence type="ECO:0000256" key="1">
    <source>
        <dbReference type="SAM" id="SignalP"/>
    </source>
</evidence>
<organism evidence="2 3">
    <name type="scientific">Neorhizobium galegae bv. orientalis str. HAMBI 540</name>
    <dbReference type="NCBI Taxonomy" id="1028800"/>
    <lineage>
        <taxon>Bacteria</taxon>
        <taxon>Pseudomonadati</taxon>
        <taxon>Pseudomonadota</taxon>
        <taxon>Alphaproteobacteria</taxon>
        <taxon>Hyphomicrobiales</taxon>
        <taxon>Rhizobiaceae</taxon>
        <taxon>Rhizobium/Agrobacterium group</taxon>
        <taxon>Neorhizobium</taxon>
    </lineage>
</organism>
<dbReference type="RefSeq" id="WP_038584808.1">
    <property type="nucleotide sequence ID" value="NZ_HG938353.1"/>
</dbReference>
<dbReference type="InterPro" id="IPR009273">
    <property type="entry name" value="DUF930"/>
</dbReference>
<dbReference type="OrthoDB" id="8444764at2"/>